<protein>
    <submittedName>
        <fullName evidence="5">Adenosine monophosphate-protein transferase SoFic</fullName>
        <ecNumber evidence="5">2.7.7.-</ecNumber>
    </submittedName>
</protein>
<dbReference type="OrthoDB" id="9813719at2"/>
<dbReference type="InterPro" id="IPR025758">
    <property type="entry name" value="Fic/DOC_N"/>
</dbReference>
<feature type="binding site" evidence="1">
    <location>
        <position position="262"/>
    </location>
    <ligand>
        <name>ATP</name>
        <dbReference type="ChEBI" id="CHEBI:30616"/>
    </ligand>
</feature>
<keyword evidence="5" id="KW-0808">Transferase</keyword>
<name>A0A517N386_9BACT</name>
<dbReference type="Proteomes" id="UP000319852">
    <property type="component" value="Chromosome"/>
</dbReference>
<keyword evidence="6" id="KW-1185">Reference proteome</keyword>
<dbReference type="InterPro" id="IPR003812">
    <property type="entry name" value="Fido"/>
</dbReference>
<dbReference type="PIRSF" id="PIRSF038925">
    <property type="entry name" value="AMP-prot_trans"/>
    <property type="match status" value="1"/>
</dbReference>
<dbReference type="EMBL" id="CP036263">
    <property type="protein sequence ID" value="QDT01605.1"/>
    <property type="molecule type" value="Genomic_DNA"/>
</dbReference>
<feature type="binding site" evidence="1">
    <location>
        <begin position="225"/>
        <end position="231"/>
    </location>
    <ligand>
        <name>ATP</name>
        <dbReference type="ChEBI" id="CHEBI:30616"/>
    </ligand>
</feature>
<feature type="binding site" evidence="1">
    <location>
        <position position="220"/>
    </location>
    <ligand>
        <name>ATP</name>
        <dbReference type="ChEBI" id="CHEBI:30616"/>
    </ligand>
</feature>
<dbReference type="PROSITE" id="PS51459">
    <property type="entry name" value="FIDO"/>
    <property type="match status" value="1"/>
</dbReference>
<dbReference type="InterPro" id="IPR036597">
    <property type="entry name" value="Fido-like_dom_sf"/>
</dbReference>
<evidence type="ECO:0000313" key="5">
    <source>
        <dbReference type="EMBL" id="QDT01605.1"/>
    </source>
</evidence>
<feature type="domain" description="Fido" evidence="4">
    <location>
        <begin position="138"/>
        <end position="284"/>
    </location>
</feature>
<evidence type="ECO:0000256" key="3">
    <source>
        <dbReference type="PIRSR" id="PIRSR640198-2"/>
    </source>
</evidence>
<dbReference type="Pfam" id="PF02661">
    <property type="entry name" value="Fic"/>
    <property type="match status" value="1"/>
</dbReference>
<keyword evidence="1" id="KW-0067">ATP-binding</keyword>
<evidence type="ECO:0000259" key="4">
    <source>
        <dbReference type="PROSITE" id="PS51459"/>
    </source>
</evidence>
<feature type="binding site" evidence="1">
    <location>
        <position position="87"/>
    </location>
    <ligand>
        <name>ATP</name>
        <dbReference type="ChEBI" id="CHEBI:30616"/>
    </ligand>
</feature>
<sequence>MKPEDFTAEKPGELRRFVSSNTGEEGWLFLPAALPPDWEFPASLWPLLADAKETLGTLNGIGQTLPSPDLLLRPLQSREAISSSAIEGTYVDPRQLLLYDIQPEEPTSEEGPRADQKEVSNYRRALQIGCELTDKGPILNRHLLAMHKLLMQGVRGAKKSPGEFRRIQVQIGSQGKYVPPPPGDVPEMMAKLERYLNEPDEGFDPLVRSYLVHYQFEAIHPFVDGNGRIGRVLLALMTKQLLGHQNPWLYMSAFFEQHREEYVELLHRISTRGEWYPWIEFCLHGSIAQARDSIIKCEKIRQLRDEYHERVRDTATPRSHAIIDDLFQSPVMTTSQVAEYCNVTFPTAQNDLRRLCEVKILVEDDDSHPRNYYAPELLQIAYEDA</sequence>
<dbReference type="GO" id="GO:0016779">
    <property type="term" value="F:nucleotidyltransferase activity"/>
    <property type="evidence" value="ECO:0007669"/>
    <property type="project" value="UniProtKB-KW"/>
</dbReference>
<dbReference type="GO" id="GO:0005524">
    <property type="term" value="F:ATP binding"/>
    <property type="evidence" value="ECO:0007669"/>
    <property type="project" value="UniProtKB-KW"/>
</dbReference>
<feature type="binding site" evidence="3">
    <location>
        <begin position="224"/>
        <end position="231"/>
    </location>
    <ligand>
        <name>ATP</name>
        <dbReference type="ChEBI" id="CHEBI:30616"/>
    </ligand>
</feature>
<feature type="active site" evidence="2">
    <location>
        <position position="220"/>
    </location>
</feature>
<evidence type="ECO:0000256" key="2">
    <source>
        <dbReference type="PIRSR" id="PIRSR640198-1"/>
    </source>
</evidence>
<reference evidence="5 6" key="1">
    <citation type="submission" date="2019-02" db="EMBL/GenBank/DDBJ databases">
        <title>Deep-cultivation of Planctomycetes and their phenomic and genomic characterization uncovers novel biology.</title>
        <authorList>
            <person name="Wiegand S."/>
            <person name="Jogler M."/>
            <person name="Boedeker C."/>
            <person name="Pinto D."/>
            <person name="Vollmers J."/>
            <person name="Rivas-Marin E."/>
            <person name="Kohn T."/>
            <person name="Peeters S.H."/>
            <person name="Heuer A."/>
            <person name="Rast P."/>
            <person name="Oberbeckmann S."/>
            <person name="Bunk B."/>
            <person name="Jeske O."/>
            <person name="Meyerdierks A."/>
            <person name="Storesund J.E."/>
            <person name="Kallscheuer N."/>
            <person name="Luecker S."/>
            <person name="Lage O.M."/>
            <person name="Pohl T."/>
            <person name="Merkel B.J."/>
            <person name="Hornburger P."/>
            <person name="Mueller R.-W."/>
            <person name="Bruemmer F."/>
            <person name="Labrenz M."/>
            <person name="Spormann A.M."/>
            <person name="Op den Camp H."/>
            <person name="Overmann J."/>
            <person name="Amann R."/>
            <person name="Jetten M.S.M."/>
            <person name="Mascher T."/>
            <person name="Medema M.H."/>
            <person name="Devos D.P."/>
            <person name="Kaster A.-K."/>
            <person name="Ovreas L."/>
            <person name="Rohde M."/>
            <person name="Galperin M.Y."/>
            <person name="Jogler C."/>
        </authorList>
    </citation>
    <scope>NUCLEOTIDE SEQUENCE [LARGE SCALE GENOMIC DNA]</scope>
    <source>
        <strain evidence="5 6">HG15A2</strain>
    </source>
</reference>
<accession>A0A517N386</accession>
<organism evidence="5 6">
    <name type="scientific">Adhaeretor mobilis</name>
    <dbReference type="NCBI Taxonomy" id="1930276"/>
    <lineage>
        <taxon>Bacteria</taxon>
        <taxon>Pseudomonadati</taxon>
        <taxon>Planctomycetota</taxon>
        <taxon>Planctomycetia</taxon>
        <taxon>Pirellulales</taxon>
        <taxon>Lacipirellulaceae</taxon>
        <taxon>Adhaeretor</taxon>
    </lineage>
</organism>
<evidence type="ECO:0000313" key="6">
    <source>
        <dbReference type="Proteomes" id="UP000319852"/>
    </source>
</evidence>
<dbReference type="InterPro" id="IPR040198">
    <property type="entry name" value="Fido_containing"/>
</dbReference>
<dbReference type="AlphaFoldDB" id="A0A517N386"/>
<keyword evidence="5" id="KW-0548">Nucleotidyltransferase</keyword>
<gene>
    <name evidence="5" type="ORF">HG15A2_49520</name>
</gene>
<dbReference type="KEGG" id="amob:HG15A2_49520"/>
<keyword evidence="1" id="KW-0547">Nucleotide-binding</keyword>
<dbReference type="EC" id="2.7.7.-" evidence="5"/>
<dbReference type="Gene3D" id="1.10.3290.10">
    <property type="entry name" value="Fido-like domain"/>
    <property type="match status" value="1"/>
</dbReference>
<dbReference type="RefSeq" id="WP_145063824.1">
    <property type="nucleotide sequence ID" value="NZ_CP036263.1"/>
</dbReference>
<dbReference type="SUPFAM" id="SSF140931">
    <property type="entry name" value="Fic-like"/>
    <property type="match status" value="1"/>
</dbReference>
<evidence type="ECO:0000256" key="1">
    <source>
        <dbReference type="PIRSR" id="PIRSR038925-1"/>
    </source>
</evidence>
<dbReference type="PANTHER" id="PTHR13504:SF38">
    <property type="entry name" value="FIDO DOMAIN-CONTAINING PROTEIN"/>
    <property type="match status" value="1"/>
</dbReference>
<dbReference type="InterPro" id="IPR026287">
    <property type="entry name" value="SoFic-like"/>
</dbReference>
<dbReference type="PANTHER" id="PTHR13504">
    <property type="entry name" value="FIDO DOMAIN-CONTAINING PROTEIN DDB_G0283145"/>
    <property type="match status" value="1"/>
</dbReference>
<proteinExistence type="predicted"/>
<dbReference type="Pfam" id="PF13784">
    <property type="entry name" value="Fic_N"/>
    <property type="match status" value="1"/>
</dbReference>